<feature type="domain" description="Integrase catalytic" evidence="1">
    <location>
        <begin position="112"/>
        <end position="274"/>
    </location>
</feature>
<dbReference type="GO" id="GO:0004803">
    <property type="term" value="F:transposase activity"/>
    <property type="evidence" value="ECO:0007669"/>
    <property type="project" value="TreeGrafter"/>
</dbReference>
<comment type="caution">
    <text evidence="2">The sequence shown here is derived from an EMBL/GenBank/DDBJ whole genome shotgun (WGS) entry which is preliminary data.</text>
</comment>
<dbReference type="GO" id="GO:0005829">
    <property type="term" value="C:cytosol"/>
    <property type="evidence" value="ECO:0007669"/>
    <property type="project" value="TreeGrafter"/>
</dbReference>
<reference evidence="2" key="1">
    <citation type="journal article" date="2021" name="PeerJ">
        <title>Extensive microbial diversity within the chicken gut microbiome revealed by metagenomics and culture.</title>
        <authorList>
            <person name="Gilroy R."/>
            <person name="Ravi A."/>
            <person name="Getino M."/>
            <person name="Pursley I."/>
            <person name="Horton D.L."/>
            <person name="Alikhan N.F."/>
            <person name="Baker D."/>
            <person name="Gharbi K."/>
            <person name="Hall N."/>
            <person name="Watson M."/>
            <person name="Adriaenssens E.M."/>
            <person name="Foster-Nyarko E."/>
            <person name="Jarju S."/>
            <person name="Secka A."/>
            <person name="Antonio M."/>
            <person name="Oren A."/>
            <person name="Chaudhuri R.R."/>
            <person name="La Ragione R."/>
            <person name="Hildebrand F."/>
            <person name="Pallen M.J."/>
        </authorList>
    </citation>
    <scope>NUCLEOTIDE SEQUENCE</scope>
    <source>
        <strain evidence="2">ChiHecec1B25-7008</strain>
    </source>
</reference>
<dbReference type="EMBL" id="DWZE01000125">
    <property type="protein sequence ID" value="HJA84303.1"/>
    <property type="molecule type" value="Genomic_DNA"/>
</dbReference>
<evidence type="ECO:0000259" key="1">
    <source>
        <dbReference type="PROSITE" id="PS50994"/>
    </source>
</evidence>
<sequence>MKRNRGKHGYHPTLAHQMAEERKERFGRPRKFTDTVRQRIIKDLSNEQYSPEQIAGLARREGRPMISHTRIYQFIREDKANGVKLYTHLRHRLKHRKRPVGGFSPIKDKVSIEKRPPVVDERSRIGDWEIDTIIGKDGKGAIVTLTERKTGFLLMEKLTGGKNAVGLAKTVIRMLFPYKKWVHTITADNGTEFAEHKLIAKKLEAGFFFCHPYSSWERGLNEYTNGLIRQYIRKGTSLDEYDECYIKKVQHKINKRPREKLDFDCPKRLLPVGGIETHIHFILSVHRAALRADISAFVRRYLRPCPQISPPLPADISVRGLS</sequence>
<dbReference type="PROSITE" id="PS50994">
    <property type="entry name" value="INTEGRASE"/>
    <property type="match status" value="1"/>
</dbReference>
<dbReference type="InterPro" id="IPR053392">
    <property type="entry name" value="Transposase_IS30-like"/>
</dbReference>
<dbReference type="AlphaFoldDB" id="A0A9D2KTU2"/>
<dbReference type="NCBIfam" id="NF033563">
    <property type="entry name" value="transpos_IS30"/>
    <property type="match status" value="1"/>
</dbReference>
<accession>A0A9D2KTU2</accession>
<organism evidence="2 3">
    <name type="scientific">Candidatus Bacteroides intestinavium</name>
    <dbReference type="NCBI Taxonomy" id="2838469"/>
    <lineage>
        <taxon>Bacteria</taxon>
        <taxon>Pseudomonadati</taxon>
        <taxon>Bacteroidota</taxon>
        <taxon>Bacteroidia</taxon>
        <taxon>Bacteroidales</taxon>
        <taxon>Bacteroidaceae</taxon>
        <taxon>Bacteroides</taxon>
    </lineage>
</organism>
<dbReference type="SUPFAM" id="SSF53098">
    <property type="entry name" value="Ribonuclease H-like"/>
    <property type="match status" value="1"/>
</dbReference>
<dbReference type="Gene3D" id="3.30.420.10">
    <property type="entry name" value="Ribonuclease H-like superfamily/Ribonuclease H"/>
    <property type="match status" value="1"/>
</dbReference>
<evidence type="ECO:0000313" key="3">
    <source>
        <dbReference type="Proteomes" id="UP000823860"/>
    </source>
</evidence>
<protein>
    <submittedName>
        <fullName evidence="2">IS30 family transposase</fullName>
    </submittedName>
</protein>
<dbReference type="Proteomes" id="UP000823860">
    <property type="component" value="Unassembled WGS sequence"/>
</dbReference>
<dbReference type="InterPro" id="IPR012337">
    <property type="entry name" value="RNaseH-like_sf"/>
</dbReference>
<dbReference type="GO" id="GO:0015074">
    <property type="term" value="P:DNA integration"/>
    <property type="evidence" value="ECO:0007669"/>
    <property type="project" value="InterPro"/>
</dbReference>
<name>A0A9D2KTU2_9BACE</name>
<dbReference type="PANTHER" id="PTHR10948">
    <property type="entry name" value="TRANSPOSASE"/>
    <property type="match status" value="1"/>
</dbReference>
<dbReference type="InterPro" id="IPR051917">
    <property type="entry name" value="Transposase-Integrase"/>
</dbReference>
<dbReference type="PANTHER" id="PTHR10948:SF23">
    <property type="entry name" value="TRANSPOSASE INSI FOR INSERTION SEQUENCE ELEMENT IS30A-RELATED"/>
    <property type="match status" value="1"/>
</dbReference>
<dbReference type="GO" id="GO:0003676">
    <property type="term" value="F:nucleic acid binding"/>
    <property type="evidence" value="ECO:0007669"/>
    <property type="project" value="InterPro"/>
</dbReference>
<dbReference type="InterPro" id="IPR001584">
    <property type="entry name" value="Integrase_cat-core"/>
</dbReference>
<evidence type="ECO:0000313" key="2">
    <source>
        <dbReference type="EMBL" id="HJA84303.1"/>
    </source>
</evidence>
<proteinExistence type="predicted"/>
<dbReference type="GO" id="GO:0032196">
    <property type="term" value="P:transposition"/>
    <property type="evidence" value="ECO:0007669"/>
    <property type="project" value="TreeGrafter"/>
</dbReference>
<gene>
    <name evidence="2" type="ORF">H9785_10090</name>
</gene>
<reference evidence="2" key="2">
    <citation type="submission" date="2021-04" db="EMBL/GenBank/DDBJ databases">
        <authorList>
            <person name="Gilroy R."/>
        </authorList>
    </citation>
    <scope>NUCLEOTIDE SEQUENCE</scope>
    <source>
        <strain evidence="2">ChiHecec1B25-7008</strain>
    </source>
</reference>
<dbReference type="InterPro" id="IPR036397">
    <property type="entry name" value="RNaseH_sf"/>
</dbReference>